<evidence type="ECO:0000256" key="1">
    <source>
        <dbReference type="SAM" id="Phobius"/>
    </source>
</evidence>
<proteinExistence type="predicted"/>
<dbReference type="Proteomes" id="UP000277326">
    <property type="component" value="Unassembled WGS sequence"/>
</dbReference>
<feature type="transmembrane region" description="Helical" evidence="1">
    <location>
        <begin position="36"/>
        <end position="54"/>
    </location>
</feature>
<feature type="transmembrane region" description="Helical" evidence="1">
    <location>
        <begin position="125"/>
        <end position="148"/>
    </location>
</feature>
<keyword evidence="1" id="KW-0472">Membrane</keyword>
<evidence type="ECO:0000313" key="3">
    <source>
        <dbReference type="EMBL" id="RMB24195.1"/>
    </source>
</evidence>
<evidence type="ECO:0000313" key="5">
    <source>
        <dbReference type="Proteomes" id="UP000282007"/>
    </source>
</evidence>
<dbReference type="EMBL" id="REFS01000002">
    <property type="protein sequence ID" value="RMB24195.1"/>
    <property type="molecule type" value="Genomic_DNA"/>
</dbReference>
<dbReference type="KEGG" id="haer:DU502_01805"/>
<evidence type="ECO:0000313" key="2">
    <source>
        <dbReference type="EMBL" id="AZH24185.1"/>
    </source>
</evidence>
<protein>
    <submittedName>
        <fullName evidence="3">Uncharacterized protein</fullName>
    </submittedName>
</protein>
<feature type="transmembrane region" description="Helical" evidence="1">
    <location>
        <begin position="154"/>
        <end position="183"/>
    </location>
</feature>
<dbReference type="GeneID" id="38469981"/>
<name>A0A3M0DS56_9EURY</name>
<accession>A0A3M0DS56</accession>
<keyword evidence="1" id="KW-0812">Transmembrane</keyword>
<dbReference type="EMBL" id="CP034145">
    <property type="protein sequence ID" value="AZH24185.1"/>
    <property type="molecule type" value="Genomic_DNA"/>
</dbReference>
<keyword evidence="1" id="KW-1133">Transmembrane helix</keyword>
<organism evidence="3 4">
    <name type="scientific">Haloplanus aerogenes</name>
    <dbReference type="NCBI Taxonomy" id="660522"/>
    <lineage>
        <taxon>Archaea</taxon>
        <taxon>Methanobacteriati</taxon>
        <taxon>Methanobacteriota</taxon>
        <taxon>Stenosarchaea group</taxon>
        <taxon>Halobacteria</taxon>
        <taxon>Halobacteriales</taxon>
        <taxon>Haloferacaceae</taxon>
        <taxon>Haloplanus</taxon>
    </lineage>
</organism>
<feature type="transmembrane region" description="Helical" evidence="1">
    <location>
        <begin position="74"/>
        <end position="91"/>
    </location>
</feature>
<gene>
    <name evidence="3" type="ORF">ATH50_1435</name>
    <name evidence="2" type="ORF">DU502_01805</name>
</gene>
<feature type="transmembrane region" description="Helical" evidence="1">
    <location>
        <begin position="252"/>
        <end position="272"/>
    </location>
</feature>
<dbReference type="Proteomes" id="UP000282007">
    <property type="component" value="Chromosome"/>
</dbReference>
<dbReference type="RefSeq" id="WP_121920066.1">
    <property type="nucleotide sequence ID" value="NZ_CP034145.1"/>
</dbReference>
<sequence>MPEGTQNRFRDRLLTEAIAEWLQFDVLARRLPGPDLYPPYLLVAVGIGIEYGIFDLYNYFISGKNSFLVEPNSLAVPAMVILAVVGGRYIHDSYASAIAALRIEDRDSDIDATPFESLVPFRLRVGVLLVVVIVNNAFGFFVLGWGNLIAIDGIGLFLFGTLVTFPLIYLPAIVDFGLSYFAVHVSVPRRLQRADLGLFFYDPRKMGGFGPIGELLKRSYYVYTGALLLYFVQTYAPVLLSEFTTTPYGTPGPVIQLTLSVAWIVGILTIGYSMSRVHSIMKAEKDRRIRELEDDLRNTMDKPFDIHEAEIADESEYERITTRLQHVRDTKTYPTTFTMWSQIFISVLLPQALNLAVGVI</sequence>
<evidence type="ECO:0000313" key="4">
    <source>
        <dbReference type="Proteomes" id="UP000277326"/>
    </source>
</evidence>
<dbReference type="AlphaFoldDB" id="A0A3M0DS56"/>
<dbReference type="OrthoDB" id="242654at2157"/>
<reference evidence="3 4" key="1">
    <citation type="journal article" date="2015" name="Stand. Genomic Sci.">
        <title>Genomic Encyclopedia of Bacterial and Archaeal Type Strains, Phase III: the genomes of soil and plant-associated and newly described type strains.</title>
        <authorList>
            <person name="Whitman W.B."/>
            <person name="Woyke T."/>
            <person name="Klenk H.P."/>
            <person name="Zhou Y."/>
            <person name="Lilburn T.G."/>
            <person name="Beck B.J."/>
            <person name="De Vos P."/>
            <person name="Vandamme P."/>
            <person name="Eisen J.A."/>
            <person name="Garrity G."/>
            <person name="Hugenholtz P."/>
            <person name="Kyrpides N.C."/>
        </authorList>
    </citation>
    <scope>NUCLEOTIDE SEQUENCE [LARGE SCALE GENOMIC DNA]</scope>
    <source>
        <strain evidence="3 4">CGMCC 1.10124</strain>
    </source>
</reference>
<reference evidence="3" key="3">
    <citation type="submission" date="2018-10" db="EMBL/GenBank/DDBJ databases">
        <authorList>
            <person name="Whitman W."/>
            <person name="Huntemann M."/>
            <person name="Clum A."/>
            <person name="Pillay M."/>
            <person name="Palaniappan K."/>
            <person name="Varghese N."/>
            <person name="Mikhailova N."/>
            <person name="Stamatis D."/>
            <person name="Reddy T."/>
            <person name="Daum C."/>
            <person name="Shapiro N."/>
            <person name="Ivanova N."/>
            <person name="Kyrpides N."/>
            <person name="Woyke T."/>
        </authorList>
    </citation>
    <scope>NUCLEOTIDE SEQUENCE</scope>
    <source>
        <strain evidence="3">CGMCC 1.10124</strain>
    </source>
</reference>
<reference evidence="2 5" key="2">
    <citation type="submission" date="2018-07" db="EMBL/GenBank/DDBJ databases">
        <title>Genome sequences of Haloplanus aerogenes JCM 16430T.</title>
        <authorList>
            <person name="Kim Y.B."/>
            <person name="Roh S.W."/>
        </authorList>
    </citation>
    <scope>NUCLEOTIDE SEQUENCE [LARGE SCALE GENOMIC DNA]</scope>
    <source>
        <strain evidence="2 5">JCM 16430</strain>
    </source>
</reference>
<keyword evidence="5" id="KW-1185">Reference proteome</keyword>